<proteinExistence type="predicted"/>
<reference evidence="1 2" key="1">
    <citation type="journal article" date="2022" name="Genome Biol. Evol.">
        <title>The Spruce Budworm Genome: Reconstructing the Evolutionary History of Antifreeze Proteins.</title>
        <authorList>
            <person name="Beliveau C."/>
            <person name="Gagne P."/>
            <person name="Picq S."/>
            <person name="Vernygora O."/>
            <person name="Keeling C.I."/>
            <person name="Pinkney K."/>
            <person name="Doucet D."/>
            <person name="Wen F."/>
            <person name="Johnston J.S."/>
            <person name="Maaroufi H."/>
            <person name="Boyle B."/>
            <person name="Laroche J."/>
            <person name="Dewar K."/>
            <person name="Juretic N."/>
            <person name="Blackburn G."/>
            <person name="Nisole A."/>
            <person name="Brunet B."/>
            <person name="Brandao M."/>
            <person name="Lumley L."/>
            <person name="Duan J."/>
            <person name="Quan G."/>
            <person name="Lucarotti C.J."/>
            <person name="Roe A.D."/>
            <person name="Sperling F.A.H."/>
            <person name="Levesque R.C."/>
            <person name="Cusson M."/>
        </authorList>
    </citation>
    <scope>NUCLEOTIDE SEQUENCE [LARGE SCALE GENOMIC DNA]</scope>
    <source>
        <strain evidence="1">Glfc:IPQL:Cfum</strain>
    </source>
</reference>
<organism evidence="1 2">
    <name type="scientific">Choristoneura fumiferana</name>
    <name type="common">Spruce budworm moth</name>
    <name type="synonym">Archips fumiferana</name>
    <dbReference type="NCBI Taxonomy" id="7141"/>
    <lineage>
        <taxon>Eukaryota</taxon>
        <taxon>Metazoa</taxon>
        <taxon>Ecdysozoa</taxon>
        <taxon>Arthropoda</taxon>
        <taxon>Hexapoda</taxon>
        <taxon>Insecta</taxon>
        <taxon>Pterygota</taxon>
        <taxon>Neoptera</taxon>
        <taxon>Endopterygota</taxon>
        <taxon>Lepidoptera</taxon>
        <taxon>Glossata</taxon>
        <taxon>Ditrysia</taxon>
        <taxon>Tortricoidea</taxon>
        <taxon>Tortricidae</taxon>
        <taxon>Tortricinae</taxon>
        <taxon>Choristoneura</taxon>
    </lineage>
</organism>
<keyword evidence="2" id="KW-1185">Reference proteome</keyword>
<name>A0ACC0KPB8_CHOFU</name>
<evidence type="ECO:0000313" key="1">
    <source>
        <dbReference type="EMBL" id="KAI8438189.1"/>
    </source>
</evidence>
<dbReference type="Proteomes" id="UP001064048">
    <property type="component" value="Chromosome 18"/>
</dbReference>
<dbReference type="EMBL" id="CM046118">
    <property type="protein sequence ID" value="KAI8438189.1"/>
    <property type="molecule type" value="Genomic_DNA"/>
</dbReference>
<accession>A0ACC0KPB8</accession>
<comment type="caution">
    <text evidence="1">The sequence shown here is derived from an EMBL/GenBank/DDBJ whole genome shotgun (WGS) entry which is preliminary data.</text>
</comment>
<evidence type="ECO:0000313" key="2">
    <source>
        <dbReference type="Proteomes" id="UP001064048"/>
    </source>
</evidence>
<protein>
    <submittedName>
        <fullName evidence="1">Uncharacterized protein</fullName>
    </submittedName>
</protein>
<gene>
    <name evidence="1" type="ORF">MSG28_010810</name>
</gene>
<sequence>MPKMPELKPIKFEPITFKSFKPITFKPIVFEPIPPIDTEKLKTYQPKEGEQFFGSAVSSFSSSETVNGKTAAEGGGSVIVNDNGKADEQHVVFHEGDKDFAEE</sequence>